<dbReference type="GO" id="GO:0007165">
    <property type="term" value="P:signal transduction"/>
    <property type="evidence" value="ECO:0007669"/>
    <property type="project" value="InterPro"/>
</dbReference>
<proteinExistence type="predicted"/>
<dbReference type="InterPro" id="IPR000488">
    <property type="entry name" value="Death_dom"/>
</dbReference>
<feature type="domain" description="Death" evidence="2">
    <location>
        <begin position="793"/>
        <end position="877"/>
    </location>
</feature>
<sequence>MDLTDSFNGIENELRGFTKQLKSRRTEPPGQESAEGRNVKEINAKLNEANGSFEDCNAVLQSQIEASSRAMGALQELLAEVKLLSELPQESDDIDNFIRGGGGGGPTVKKRISKDDLKDLLDLSQTLKDTVNLFESVETLIRETLQNSQRGAELAADVQDELDRLNRERDETERKRKEEEEERQRREKEERQKREEEERQKREEEERQKREEEERQRREEEERQEKERQEKQRTSELRQRQAEEEKKRKSEEKQQQQREREEARLLREEERSWKPVVIKLQDSNEPEALFGRDSPGCAIRAPEGAFIRDEIRCTDASSLLRPCSFPASEEVAGRAVRIEAIGRSELGSSYGGRTVQWFLALPQSAGKSPGKETVLYVYNKNDTSWTEVPSDEIQQGGLPSQYRWFETRMSEVPITIVPVVRWKVSRFNLTQQGAEINSPLDSRFGLTIPGDSISQNNASFAQSFQVRPISQELIDELRTDHPDSYSGLLTTSFLLVHTSSEAQPLKRPSEYKLHLPRSVSNKNYSSNHAEHFSAYNEGISRRSSIAPRKQSKRLDTARAPSETIIVASIDSSEPTAQWNALQIIRDYEKTNTEKLNVRISNLSHNRRLLALRINKDFDVDKLDEICREIESNMEIRTVSLIVRQSTDSRMAVVALPSNDKKQYLLELLTSKGFKVVSEPRSPELQNEVKELKVMERQNLSVELTGNITSDEGQEVTLRFNSNEWNCLLLNLSPKDPYLQKSFPTHRGFVQVFSELQPNRIAKQQVQLAKHDSDGGKKPPWRSPFVYKSKDAVTMEYLRELAMDIQDNWSILADQLGVSKERCSAIRNAYPEQSDQALEMLISWLKQTIVLESKTASLIKALKACRFVQLANELRQRELLLQQES</sequence>
<dbReference type="Proteomes" id="UP000215902">
    <property type="component" value="Unassembled WGS sequence"/>
</dbReference>
<dbReference type="InterPro" id="IPR052853">
    <property type="entry name" value="Actin_dynamics_regulator"/>
</dbReference>
<keyword evidence="4" id="KW-1185">Reference proteome</keyword>
<feature type="region of interest" description="Disordered" evidence="1">
    <location>
        <begin position="1"/>
        <end position="39"/>
    </location>
</feature>
<dbReference type="AlphaFoldDB" id="A0A267FMP3"/>
<dbReference type="Gene3D" id="1.10.533.10">
    <property type="entry name" value="Death Domain, Fas"/>
    <property type="match status" value="1"/>
</dbReference>
<dbReference type="GO" id="GO:2000813">
    <property type="term" value="P:negative regulation of barbed-end actin filament capping"/>
    <property type="evidence" value="ECO:0007669"/>
    <property type="project" value="TreeGrafter"/>
</dbReference>
<dbReference type="SUPFAM" id="SSF47986">
    <property type="entry name" value="DEATH domain"/>
    <property type="match status" value="1"/>
</dbReference>
<evidence type="ECO:0000256" key="1">
    <source>
        <dbReference type="SAM" id="MobiDB-lite"/>
    </source>
</evidence>
<dbReference type="InterPro" id="IPR011029">
    <property type="entry name" value="DEATH-like_dom_sf"/>
</dbReference>
<dbReference type="EMBL" id="NIVC01000945">
    <property type="protein sequence ID" value="PAA74474.1"/>
    <property type="molecule type" value="Genomic_DNA"/>
</dbReference>
<evidence type="ECO:0000313" key="3">
    <source>
        <dbReference type="EMBL" id="PAA74474.1"/>
    </source>
</evidence>
<dbReference type="PANTHER" id="PTHR47574">
    <property type="entry name" value="CANCER-RELATED REGULATOR OF ACTIN DYNAMICS"/>
    <property type="match status" value="1"/>
</dbReference>
<reference evidence="3 4" key="1">
    <citation type="submission" date="2017-06" db="EMBL/GenBank/DDBJ databases">
        <title>A platform for efficient transgenesis in Macrostomum lignano, a flatworm model organism for stem cell research.</title>
        <authorList>
            <person name="Berezikov E."/>
        </authorList>
    </citation>
    <scope>NUCLEOTIDE SEQUENCE [LARGE SCALE GENOMIC DNA]</scope>
    <source>
        <strain evidence="3">DV1</strain>
        <tissue evidence="3">Whole organism</tissue>
    </source>
</reference>
<name>A0A267FMP3_9PLAT</name>
<evidence type="ECO:0000259" key="2">
    <source>
        <dbReference type="PROSITE" id="PS50017"/>
    </source>
</evidence>
<dbReference type="Pfam" id="PF00531">
    <property type="entry name" value="Death"/>
    <property type="match status" value="1"/>
</dbReference>
<dbReference type="OrthoDB" id="6118651at2759"/>
<feature type="region of interest" description="Disordered" evidence="1">
    <location>
        <begin position="144"/>
        <end position="265"/>
    </location>
</feature>
<comment type="caution">
    <text evidence="3">The sequence shown here is derived from an EMBL/GenBank/DDBJ whole genome shotgun (WGS) entry which is preliminary data.</text>
</comment>
<feature type="compositionally biased region" description="Basic and acidic residues" evidence="1">
    <location>
        <begin position="161"/>
        <end position="265"/>
    </location>
</feature>
<dbReference type="PANTHER" id="PTHR47574:SF3">
    <property type="entry name" value="CAPPING PROTEIN-INHIBITING REGULATOR OF ACTIN DYNAMICS"/>
    <property type="match status" value="1"/>
</dbReference>
<dbReference type="GO" id="GO:0030277">
    <property type="term" value="P:maintenance of gastrointestinal epithelium"/>
    <property type="evidence" value="ECO:0007669"/>
    <property type="project" value="TreeGrafter"/>
</dbReference>
<dbReference type="PROSITE" id="PS50017">
    <property type="entry name" value="DEATH_DOMAIN"/>
    <property type="match status" value="1"/>
</dbReference>
<gene>
    <name evidence="3" type="ORF">BOX15_Mlig026645g1</name>
</gene>
<evidence type="ECO:0000313" key="4">
    <source>
        <dbReference type="Proteomes" id="UP000215902"/>
    </source>
</evidence>
<protein>
    <recommendedName>
        <fullName evidence="2">Death domain-containing protein</fullName>
    </recommendedName>
</protein>
<organism evidence="3 4">
    <name type="scientific">Macrostomum lignano</name>
    <dbReference type="NCBI Taxonomy" id="282301"/>
    <lineage>
        <taxon>Eukaryota</taxon>
        <taxon>Metazoa</taxon>
        <taxon>Spiralia</taxon>
        <taxon>Lophotrochozoa</taxon>
        <taxon>Platyhelminthes</taxon>
        <taxon>Rhabditophora</taxon>
        <taxon>Macrostomorpha</taxon>
        <taxon>Macrostomida</taxon>
        <taxon>Macrostomidae</taxon>
        <taxon>Macrostomum</taxon>
    </lineage>
</organism>
<accession>A0A267FMP3</accession>